<keyword evidence="4" id="KW-1185">Reference proteome</keyword>
<gene>
    <name evidence="3" type="ORF">GCM10009843_34560</name>
</gene>
<reference evidence="4" key="1">
    <citation type="journal article" date="2019" name="Int. J. Syst. Evol. Microbiol.">
        <title>The Global Catalogue of Microorganisms (GCM) 10K type strain sequencing project: providing services to taxonomists for standard genome sequencing and annotation.</title>
        <authorList>
            <consortium name="The Broad Institute Genomics Platform"/>
            <consortium name="The Broad Institute Genome Sequencing Center for Infectious Disease"/>
            <person name="Wu L."/>
            <person name="Ma J."/>
        </authorList>
    </citation>
    <scope>NUCLEOTIDE SEQUENCE [LARGE SCALE GENOMIC DNA]</scope>
    <source>
        <strain evidence="4">JCM 16021</strain>
    </source>
</reference>
<name>A0ABP5KHL8_9ACTN</name>
<evidence type="ECO:0000313" key="4">
    <source>
        <dbReference type="Proteomes" id="UP001500575"/>
    </source>
</evidence>
<feature type="signal peptide" evidence="2">
    <location>
        <begin position="1"/>
        <end position="20"/>
    </location>
</feature>
<evidence type="ECO:0000256" key="1">
    <source>
        <dbReference type="SAM" id="MobiDB-lite"/>
    </source>
</evidence>
<dbReference type="EMBL" id="BAAAQQ010000013">
    <property type="protein sequence ID" value="GAA2131234.1"/>
    <property type="molecule type" value="Genomic_DNA"/>
</dbReference>
<organism evidence="3 4">
    <name type="scientific">Nocardioides bigeumensis</name>
    <dbReference type="NCBI Taxonomy" id="433657"/>
    <lineage>
        <taxon>Bacteria</taxon>
        <taxon>Bacillati</taxon>
        <taxon>Actinomycetota</taxon>
        <taxon>Actinomycetes</taxon>
        <taxon>Propionibacteriales</taxon>
        <taxon>Nocardioidaceae</taxon>
        <taxon>Nocardioides</taxon>
    </lineage>
</organism>
<sequence length="76" mass="8220">MRRSLRQTSALFLLAPLAAAATALTPGATALASPTSDSAQAVETKAHPPGEPWFHRQLRHPTKVVAPWHVHVRSLH</sequence>
<accession>A0ABP5KHL8</accession>
<protein>
    <submittedName>
        <fullName evidence="3">Uncharacterized protein</fullName>
    </submittedName>
</protein>
<keyword evidence="2" id="KW-0732">Signal</keyword>
<feature type="region of interest" description="Disordered" evidence="1">
    <location>
        <begin position="30"/>
        <end position="51"/>
    </location>
</feature>
<evidence type="ECO:0000313" key="3">
    <source>
        <dbReference type="EMBL" id="GAA2131234.1"/>
    </source>
</evidence>
<evidence type="ECO:0000256" key="2">
    <source>
        <dbReference type="SAM" id="SignalP"/>
    </source>
</evidence>
<dbReference type="Proteomes" id="UP001500575">
    <property type="component" value="Unassembled WGS sequence"/>
</dbReference>
<comment type="caution">
    <text evidence="3">The sequence shown here is derived from an EMBL/GenBank/DDBJ whole genome shotgun (WGS) entry which is preliminary data.</text>
</comment>
<feature type="chain" id="PRO_5045904241" evidence="2">
    <location>
        <begin position="21"/>
        <end position="76"/>
    </location>
</feature>
<proteinExistence type="predicted"/>